<name>A0A7R9AEV7_9CRUS</name>
<dbReference type="OrthoDB" id="2309723at2759"/>
<dbReference type="AlphaFoldDB" id="A0A7R9AEV7"/>
<sequence>MNASLLPQSRPYQHRCRRYARPFHPCIRLLLRSLKCCISLNCTEIQDENRLLLYAAKCSVQECPAHGQGIGCGAQLQAHQPSQWGAHDT</sequence>
<dbReference type="EMBL" id="CAJPEV010004895">
    <property type="protein sequence ID" value="CAG0902470.1"/>
    <property type="molecule type" value="Genomic_DNA"/>
</dbReference>
<protein>
    <submittedName>
        <fullName evidence="1">Uncharacterized protein</fullName>
    </submittedName>
</protein>
<proteinExistence type="predicted"/>
<keyword evidence="2" id="KW-1185">Reference proteome</keyword>
<evidence type="ECO:0000313" key="1">
    <source>
        <dbReference type="EMBL" id="CAD7252827.1"/>
    </source>
</evidence>
<reference evidence="1" key="1">
    <citation type="submission" date="2020-11" db="EMBL/GenBank/DDBJ databases">
        <authorList>
            <person name="Tran Van P."/>
        </authorList>
    </citation>
    <scope>NUCLEOTIDE SEQUENCE</scope>
</reference>
<accession>A0A7R9AEV7</accession>
<evidence type="ECO:0000313" key="2">
    <source>
        <dbReference type="Proteomes" id="UP000677054"/>
    </source>
</evidence>
<organism evidence="1">
    <name type="scientific">Darwinula stevensoni</name>
    <dbReference type="NCBI Taxonomy" id="69355"/>
    <lineage>
        <taxon>Eukaryota</taxon>
        <taxon>Metazoa</taxon>
        <taxon>Ecdysozoa</taxon>
        <taxon>Arthropoda</taxon>
        <taxon>Crustacea</taxon>
        <taxon>Oligostraca</taxon>
        <taxon>Ostracoda</taxon>
        <taxon>Podocopa</taxon>
        <taxon>Podocopida</taxon>
        <taxon>Darwinulocopina</taxon>
        <taxon>Darwinuloidea</taxon>
        <taxon>Darwinulidae</taxon>
        <taxon>Darwinula</taxon>
    </lineage>
</organism>
<dbReference type="EMBL" id="LR904412">
    <property type="protein sequence ID" value="CAD7252827.1"/>
    <property type="molecule type" value="Genomic_DNA"/>
</dbReference>
<dbReference type="Proteomes" id="UP000677054">
    <property type="component" value="Unassembled WGS sequence"/>
</dbReference>
<gene>
    <name evidence="1" type="ORF">DSTB1V02_LOCUS12579</name>
</gene>